<dbReference type="SMART" id="SM00659">
    <property type="entry name" value="RPOLCX"/>
    <property type="match status" value="1"/>
</dbReference>
<evidence type="ECO:0000313" key="7">
    <source>
        <dbReference type="Proteomes" id="UP000198341"/>
    </source>
</evidence>
<dbReference type="KEGG" id="bpg:Bathy14g02500"/>
<dbReference type="GO" id="GO:0005666">
    <property type="term" value="C:RNA polymerase III complex"/>
    <property type="evidence" value="ECO:0007669"/>
    <property type="project" value="TreeGrafter"/>
</dbReference>
<gene>
    <name evidence="6" type="ordered locus">Bathy14g02500</name>
</gene>
<evidence type="ECO:0000313" key="6">
    <source>
        <dbReference type="EMBL" id="CCO19634.1"/>
    </source>
</evidence>
<dbReference type="RefSeq" id="XP_007509177.1">
    <property type="nucleotide sequence ID" value="XM_007509115.1"/>
</dbReference>
<keyword evidence="2" id="KW-0479">Metal-binding</keyword>
<dbReference type="InterPro" id="IPR029040">
    <property type="entry name" value="RPABC4/Spt4"/>
</dbReference>
<name>K8ENU1_9CHLO</name>
<dbReference type="GO" id="GO:0003899">
    <property type="term" value="F:DNA-directed RNA polymerase activity"/>
    <property type="evidence" value="ECO:0007669"/>
    <property type="project" value="InterPro"/>
</dbReference>
<evidence type="ECO:0000256" key="2">
    <source>
        <dbReference type="ARBA" id="ARBA00022723"/>
    </source>
</evidence>
<dbReference type="GeneID" id="19011838"/>
<dbReference type="InterPro" id="IPR039747">
    <property type="entry name" value="RPABC4"/>
</dbReference>
<dbReference type="InterPro" id="IPR006591">
    <property type="entry name" value="RNAP_P/RPABC4"/>
</dbReference>
<dbReference type="GO" id="GO:0003677">
    <property type="term" value="F:DNA binding"/>
    <property type="evidence" value="ECO:0007669"/>
    <property type="project" value="InterPro"/>
</dbReference>
<dbReference type="EMBL" id="FO082265">
    <property type="protein sequence ID" value="CCO19634.1"/>
    <property type="molecule type" value="Genomic_DNA"/>
</dbReference>
<evidence type="ECO:0000256" key="1">
    <source>
        <dbReference type="ARBA" id="ARBA00004123"/>
    </source>
</evidence>
<protein>
    <submittedName>
        <fullName evidence="6">Uncharacterized protein</fullName>
    </submittedName>
</protein>
<dbReference type="Pfam" id="PF03604">
    <property type="entry name" value="Zn_ribbon_RPAB4"/>
    <property type="match status" value="1"/>
</dbReference>
<dbReference type="STRING" id="41875.K8ENU1"/>
<dbReference type="GO" id="GO:0008270">
    <property type="term" value="F:zinc ion binding"/>
    <property type="evidence" value="ECO:0007669"/>
    <property type="project" value="InterPro"/>
</dbReference>
<dbReference type="Gene3D" id="2.20.28.30">
    <property type="entry name" value="RNA polymerase ii, chain L"/>
    <property type="match status" value="1"/>
</dbReference>
<dbReference type="GO" id="GO:0006351">
    <property type="term" value="P:DNA-templated transcription"/>
    <property type="evidence" value="ECO:0007669"/>
    <property type="project" value="InterPro"/>
</dbReference>
<keyword evidence="3" id="KW-0862">Zinc</keyword>
<evidence type="ECO:0000256" key="5">
    <source>
        <dbReference type="ARBA" id="ARBA00025770"/>
    </source>
</evidence>
<evidence type="ECO:0000256" key="3">
    <source>
        <dbReference type="ARBA" id="ARBA00022833"/>
    </source>
</evidence>
<reference evidence="6 7" key="1">
    <citation type="submission" date="2011-10" db="EMBL/GenBank/DDBJ databases">
        <authorList>
            <person name="Genoscope - CEA"/>
        </authorList>
    </citation>
    <scope>NUCLEOTIDE SEQUENCE [LARGE SCALE GENOMIC DNA]</scope>
    <source>
        <strain evidence="6 7">RCC 1105</strain>
    </source>
</reference>
<accession>K8ENU1</accession>
<dbReference type="SUPFAM" id="SSF63393">
    <property type="entry name" value="RNA polymerase subunits"/>
    <property type="match status" value="1"/>
</dbReference>
<dbReference type="PANTHER" id="PTHR12056">
    <property type="entry name" value="DNA-DIRECTED RNA POLYMERASES I, II, AND III"/>
    <property type="match status" value="1"/>
</dbReference>
<dbReference type="PANTHER" id="PTHR12056:SF2">
    <property type="entry name" value="GEO11084P1"/>
    <property type="match status" value="1"/>
</dbReference>
<dbReference type="AlphaFoldDB" id="K8ENU1"/>
<keyword evidence="7" id="KW-1185">Reference proteome</keyword>
<dbReference type="GO" id="GO:0005736">
    <property type="term" value="C:RNA polymerase I complex"/>
    <property type="evidence" value="ECO:0007669"/>
    <property type="project" value="TreeGrafter"/>
</dbReference>
<keyword evidence="4" id="KW-0539">Nucleus</keyword>
<dbReference type="OrthoDB" id="563927at2759"/>
<dbReference type="Proteomes" id="UP000198341">
    <property type="component" value="Chromosome 14"/>
</dbReference>
<sequence length="58" mass="6613">MNEDHSTHRIPGIAYNCGDCGSEVVLRPGDIVICRECGYRILFKKRTKQGRWTSVCNQ</sequence>
<comment type="subcellular location">
    <subcellularLocation>
        <location evidence="1">Nucleus</location>
    </subcellularLocation>
</comment>
<dbReference type="GO" id="GO:0005665">
    <property type="term" value="C:RNA polymerase II, core complex"/>
    <property type="evidence" value="ECO:0007669"/>
    <property type="project" value="TreeGrafter"/>
</dbReference>
<comment type="similarity">
    <text evidence="5">Belongs to the archaeal Rpo12/eukaryotic RPC10 RNA polymerase subunit family.</text>
</comment>
<evidence type="ECO:0000256" key="4">
    <source>
        <dbReference type="ARBA" id="ARBA00023242"/>
    </source>
</evidence>
<proteinExistence type="inferred from homology"/>
<organism evidence="6 7">
    <name type="scientific">Bathycoccus prasinos</name>
    <dbReference type="NCBI Taxonomy" id="41875"/>
    <lineage>
        <taxon>Eukaryota</taxon>
        <taxon>Viridiplantae</taxon>
        <taxon>Chlorophyta</taxon>
        <taxon>Mamiellophyceae</taxon>
        <taxon>Mamiellales</taxon>
        <taxon>Bathycoccaceae</taxon>
        <taxon>Bathycoccus</taxon>
    </lineage>
</organism>